<organism evidence="1 2">
    <name type="scientific">Bordetella genomosp. 1</name>
    <dbReference type="NCBI Taxonomy" id="1395607"/>
    <lineage>
        <taxon>Bacteria</taxon>
        <taxon>Pseudomonadati</taxon>
        <taxon>Pseudomonadota</taxon>
        <taxon>Betaproteobacteria</taxon>
        <taxon>Burkholderiales</taxon>
        <taxon>Alcaligenaceae</taxon>
        <taxon>Bordetella</taxon>
    </lineage>
</organism>
<dbReference type="SUPFAM" id="SSF54637">
    <property type="entry name" value="Thioesterase/thiol ester dehydrase-isomerase"/>
    <property type="match status" value="1"/>
</dbReference>
<dbReference type="EMBL" id="NEVR01000004">
    <property type="protein sequence ID" value="OZI58444.1"/>
    <property type="molecule type" value="Genomic_DNA"/>
</dbReference>
<dbReference type="InterPro" id="IPR029069">
    <property type="entry name" value="HotDog_dom_sf"/>
</dbReference>
<name>A0ABX4EVJ0_9BORD</name>
<dbReference type="InterPro" id="IPR016776">
    <property type="entry name" value="ApeP-like_dehydratase"/>
</dbReference>
<dbReference type="Proteomes" id="UP000216354">
    <property type="component" value="Unassembled WGS sequence"/>
</dbReference>
<proteinExistence type="predicted"/>
<accession>A0ABX4EVJ0</accession>
<protein>
    <submittedName>
        <fullName evidence="1">3-hydroxylacyl-ACP dehydratase</fullName>
    </submittedName>
</protein>
<dbReference type="Gene3D" id="3.10.129.10">
    <property type="entry name" value="Hotdog Thioesterase"/>
    <property type="match status" value="1"/>
</dbReference>
<gene>
    <name evidence="1" type="ORF">CAL27_17250</name>
</gene>
<evidence type="ECO:0000313" key="1">
    <source>
        <dbReference type="EMBL" id="OZI58444.1"/>
    </source>
</evidence>
<dbReference type="CDD" id="cd01289">
    <property type="entry name" value="FabA_like"/>
    <property type="match status" value="1"/>
</dbReference>
<evidence type="ECO:0000313" key="2">
    <source>
        <dbReference type="Proteomes" id="UP000216354"/>
    </source>
</evidence>
<comment type="caution">
    <text evidence="1">The sequence shown here is derived from an EMBL/GenBank/DDBJ whole genome shotgun (WGS) entry which is preliminary data.</text>
</comment>
<reference evidence="1 2" key="1">
    <citation type="submission" date="2017-05" db="EMBL/GenBank/DDBJ databases">
        <title>Complete and WGS of Bordetella genogroups.</title>
        <authorList>
            <person name="Spilker T."/>
            <person name="Lipuma J."/>
        </authorList>
    </citation>
    <scope>NUCLEOTIDE SEQUENCE [LARGE SCALE GENOMIC DNA]</scope>
    <source>
        <strain evidence="1 2">AU9795</strain>
    </source>
</reference>
<dbReference type="Pfam" id="PF22817">
    <property type="entry name" value="ApeP-like"/>
    <property type="match status" value="1"/>
</dbReference>
<dbReference type="RefSeq" id="WP_094832280.1">
    <property type="nucleotide sequence ID" value="NZ_NEVR01000004.1"/>
</dbReference>
<keyword evidence="2" id="KW-1185">Reference proteome</keyword>
<dbReference type="PIRSF" id="PIRSF020565">
    <property type="entry name" value="3Ho_Ac_ACP_DH_prd"/>
    <property type="match status" value="1"/>
</dbReference>
<sequence>MTHWPIADLVPHAGDVILLDEVLGFDAESLRARAVVRASGPFHLEDGTLPNWLGLEFMAQAVAAWAGCQARAANQPVELGFLLGTRRYECTLAAFTAGMVLDIEVARSLQDDSGMGVFECRIFRDGAEIAVARLNVYRPRDVNTFVQEPLASQGSQPH</sequence>